<keyword evidence="2" id="KW-1185">Reference proteome</keyword>
<accession>A0AC60QFX6</accession>
<dbReference type="EMBL" id="JABSTQ010009092">
    <property type="protein sequence ID" value="KAG0433040.1"/>
    <property type="molecule type" value="Genomic_DNA"/>
</dbReference>
<protein>
    <submittedName>
        <fullName evidence="1">Uncharacterized protein</fullName>
    </submittedName>
</protein>
<evidence type="ECO:0000313" key="1">
    <source>
        <dbReference type="EMBL" id="KAG0433040.1"/>
    </source>
</evidence>
<sequence>MPDAALFKIEAELSLDNTTSEVCKTLWNQRGGDREGSCDFTCPCHERSPRSLAVYLYAVSVVLASLASGAAYTTSDAAVCELLGDRAKSYGRQRLWGTLGYGVCSPLLGFFIDEANRLTEGRSGYTPCLILFAAFLLLDMLLLCCIPRLAMTKAPSTFLKDVGSVFGRLHVAVFALWACFLGALYTITSSYSTWLLEDIAAPKLIVGLYRAVGTFVELPMFFLSGPLLKQMGYFPVCSLAFALHAAGHVGFSFVRNPWYTLFTAIPSGAAFSLALSSITVFAKEAAPPGTTASVMCILSVLGTEGVGAALGNLLGGAGFEKYGGRAVFRYAGIAAFACTILCTLSRFIMRRKASLIVARRPSE</sequence>
<gene>
    <name evidence="1" type="ORF">HPB47_020292</name>
</gene>
<dbReference type="Proteomes" id="UP000805193">
    <property type="component" value="Unassembled WGS sequence"/>
</dbReference>
<comment type="caution">
    <text evidence="1">The sequence shown here is derived from an EMBL/GenBank/DDBJ whole genome shotgun (WGS) entry which is preliminary data.</text>
</comment>
<organism evidence="1 2">
    <name type="scientific">Ixodes persulcatus</name>
    <name type="common">Taiga tick</name>
    <dbReference type="NCBI Taxonomy" id="34615"/>
    <lineage>
        <taxon>Eukaryota</taxon>
        <taxon>Metazoa</taxon>
        <taxon>Ecdysozoa</taxon>
        <taxon>Arthropoda</taxon>
        <taxon>Chelicerata</taxon>
        <taxon>Arachnida</taxon>
        <taxon>Acari</taxon>
        <taxon>Parasitiformes</taxon>
        <taxon>Ixodida</taxon>
        <taxon>Ixodoidea</taxon>
        <taxon>Ixodidae</taxon>
        <taxon>Ixodinae</taxon>
        <taxon>Ixodes</taxon>
    </lineage>
</organism>
<name>A0AC60QFX6_IXOPE</name>
<reference evidence="1 2" key="1">
    <citation type="journal article" date="2020" name="Cell">
        <title>Large-Scale Comparative Analyses of Tick Genomes Elucidate Their Genetic Diversity and Vector Capacities.</title>
        <authorList>
            <consortium name="Tick Genome and Microbiome Consortium (TIGMIC)"/>
            <person name="Jia N."/>
            <person name="Wang J."/>
            <person name="Shi W."/>
            <person name="Du L."/>
            <person name="Sun Y."/>
            <person name="Zhan W."/>
            <person name="Jiang J.F."/>
            <person name="Wang Q."/>
            <person name="Zhang B."/>
            <person name="Ji P."/>
            <person name="Bell-Sakyi L."/>
            <person name="Cui X.M."/>
            <person name="Yuan T.T."/>
            <person name="Jiang B.G."/>
            <person name="Yang W.F."/>
            <person name="Lam T.T."/>
            <person name="Chang Q.C."/>
            <person name="Ding S.J."/>
            <person name="Wang X.J."/>
            <person name="Zhu J.G."/>
            <person name="Ruan X.D."/>
            <person name="Zhao L."/>
            <person name="Wei J.T."/>
            <person name="Ye R.Z."/>
            <person name="Que T.C."/>
            <person name="Du C.H."/>
            <person name="Zhou Y.H."/>
            <person name="Cheng J.X."/>
            <person name="Dai P.F."/>
            <person name="Guo W.B."/>
            <person name="Han X.H."/>
            <person name="Huang E.J."/>
            <person name="Li L.F."/>
            <person name="Wei W."/>
            <person name="Gao Y.C."/>
            <person name="Liu J.Z."/>
            <person name="Shao H.Z."/>
            <person name="Wang X."/>
            <person name="Wang C.C."/>
            <person name="Yang T.C."/>
            <person name="Huo Q.B."/>
            <person name="Li W."/>
            <person name="Chen H.Y."/>
            <person name="Chen S.E."/>
            <person name="Zhou L.G."/>
            <person name="Ni X.B."/>
            <person name="Tian J.H."/>
            <person name="Sheng Y."/>
            <person name="Liu T."/>
            <person name="Pan Y.S."/>
            <person name="Xia L.Y."/>
            <person name="Li J."/>
            <person name="Zhao F."/>
            <person name="Cao W.C."/>
        </authorList>
    </citation>
    <scope>NUCLEOTIDE SEQUENCE [LARGE SCALE GENOMIC DNA]</scope>
    <source>
        <strain evidence="1">Iper-2018</strain>
    </source>
</reference>
<evidence type="ECO:0000313" key="2">
    <source>
        <dbReference type="Proteomes" id="UP000805193"/>
    </source>
</evidence>
<proteinExistence type="predicted"/>